<reference evidence="1 2" key="1">
    <citation type="submission" date="2017-01" db="EMBL/GenBank/DDBJ databases">
        <authorList>
            <consortium name="Urmite Genomes"/>
        </authorList>
    </citation>
    <scope>NUCLEOTIDE SEQUENCE [LARGE SCALE GENOMIC DNA]</scope>
    <source>
        <strain evidence="1 2">AB215</strain>
    </source>
</reference>
<sequence length="149" mass="16071">MCVSQAVGTPSCVLLSSHVAGRTYSGLMVSGDPTARKWLSADDAVKQKQQIVALYLQGGSVREIAAAAATSRMSVHRVIKTYEAAVNRPDVDDPDYDEDLDAEAGALVAKLTPSLSCEDITSRAQFDLLDDLEKFRWSHLPADHPARAV</sequence>
<dbReference type="AlphaFoldDB" id="A0A2U3PIM3"/>
<dbReference type="Proteomes" id="UP000240424">
    <property type="component" value="Unassembled WGS sequence"/>
</dbReference>
<gene>
    <name evidence="1" type="ORF">MNAB215_5842</name>
</gene>
<evidence type="ECO:0000313" key="2">
    <source>
        <dbReference type="Proteomes" id="UP000240424"/>
    </source>
</evidence>
<organism evidence="1 2">
    <name type="scientific">Mycobacterium numidiamassiliense</name>
    <dbReference type="NCBI Taxonomy" id="1841861"/>
    <lineage>
        <taxon>Bacteria</taxon>
        <taxon>Bacillati</taxon>
        <taxon>Actinomycetota</taxon>
        <taxon>Actinomycetes</taxon>
        <taxon>Mycobacteriales</taxon>
        <taxon>Mycobacteriaceae</taxon>
        <taxon>Mycobacterium</taxon>
    </lineage>
</organism>
<dbReference type="EMBL" id="FUEZ01000004">
    <property type="protein sequence ID" value="SPM43616.1"/>
    <property type="molecule type" value="Genomic_DNA"/>
</dbReference>
<keyword evidence="2" id="KW-1185">Reference proteome</keyword>
<name>A0A2U3PIM3_9MYCO</name>
<protein>
    <submittedName>
        <fullName evidence="1">Mycobacterium numidiamassiliense ORFan</fullName>
    </submittedName>
</protein>
<dbReference type="Pfam" id="PF13384">
    <property type="entry name" value="HTH_23"/>
    <property type="match status" value="1"/>
</dbReference>
<accession>A0A2U3PIM3</accession>
<proteinExistence type="predicted"/>
<evidence type="ECO:0000313" key="1">
    <source>
        <dbReference type="EMBL" id="SPM43616.1"/>
    </source>
</evidence>